<dbReference type="InterPro" id="IPR003362">
    <property type="entry name" value="Bact_transf"/>
</dbReference>
<protein>
    <submittedName>
        <fullName evidence="5">UDP-glucose:undecaprenyl-phosphate glucose-1-phosphate transferase</fullName>
        <ecNumber evidence="5">2.7.8.31</ecNumber>
    </submittedName>
</protein>
<dbReference type="PANTHER" id="PTHR30576:SF0">
    <property type="entry name" value="UNDECAPRENYL-PHOSPHATE N-ACETYLGALACTOSAMINYL 1-PHOSPHATE TRANSFERASE-RELATED"/>
    <property type="match status" value="1"/>
</dbReference>
<comment type="similarity">
    <text evidence="1">Belongs to the bacterial sugar transferase family.</text>
</comment>
<evidence type="ECO:0000259" key="4">
    <source>
        <dbReference type="Pfam" id="PF02397"/>
    </source>
</evidence>
<evidence type="ECO:0000256" key="2">
    <source>
        <dbReference type="ARBA" id="ARBA00023169"/>
    </source>
</evidence>
<keyword evidence="3" id="KW-0472">Membrane</keyword>
<dbReference type="Pfam" id="PF02397">
    <property type="entry name" value="Bac_transf"/>
    <property type="match status" value="1"/>
</dbReference>
<evidence type="ECO:0000313" key="6">
    <source>
        <dbReference type="Proteomes" id="UP000193061"/>
    </source>
</evidence>
<keyword evidence="6" id="KW-1185">Reference proteome</keyword>
<sequence length="241" mass="27402">MVNVVGGIILLDLFSSDRYREFSVGSDAVCPDYYDWEVLLNKKEYKTFRFRAFKFVVDKGLALLVMPFIACLAILFFFINPMVNPGPVFFKQKRMGKDGKPFIMWKFRTMVPSDCESRDPNAPVETCRIKPFGMALRKSRVDELPNFISVLLGQMSLVGPRPDAFNHADSFSSKVLGYQERHRVLPGITGLAQVEMGYAEGELETALKAKYDNIYVARCCGRMDLYIIFRTFGVVLRGLGK</sequence>
<feature type="transmembrane region" description="Helical" evidence="3">
    <location>
        <begin position="61"/>
        <end position="79"/>
    </location>
</feature>
<proteinExistence type="inferred from homology"/>
<dbReference type="Proteomes" id="UP000193061">
    <property type="component" value="Unassembled WGS sequence"/>
</dbReference>
<dbReference type="GO" id="GO:0089702">
    <property type="term" value="F:undecaprenyl-phosphate glucose phosphotransferase activity"/>
    <property type="evidence" value="ECO:0007669"/>
    <property type="project" value="UniProtKB-EC"/>
</dbReference>
<keyword evidence="2" id="KW-0270">Exopolysaccharide synthesis</keyword>
<dbReference type="PANTHER" id="PTHR30576">
    <property type="entry name" value="COLANIC BIOSYNTHESIS UDP-GLUCOSE LIPID CARRIER TRANSFERASE"/>
    <property type="match status" value="1"/>
</dbReference>
<reference evidence="5 6" key="1">
    <citation type="submission" date="2017-03" db="EMBL/GenBank/DDBJ databases">
        <authorList>
            <person name="Afonso C.L."/>
            <person name="Miller P.J."/>
            <person name="Scott M.A."/>
            <person name="Spackman E."/>
            <person name="Goraichik I."/>
            <person name="Dimitrov K.M."/>
            <person name="Suarez D.L."/>
            <person name="Swayne D.E."/>
        </authorList>
    </citation>
    <scope>NUCLEOTIDE SEQUENCE [LARGE SCALE GENOMIC DNA]</scope>
    <source>
        <strain evidence="5 6">CECT 7450</strain>
    </source>
</reference>
<feature type="domain" description="Bacterial sugar transferase" evidence="4">
    <location>
        <begin position="54"/>
        <end position="236"/>
    </location>
</feature>
<evidence type="ECO:0000256" key="3">
    <source>
        <dbReference type="SAM" id="Phobius"/>
    </source>
</evidence>
<dbReference type="EC" id="2.7.8.31" evidence="5"/>
<name>A0A1X6ZR83_9RHOB</name>
<evidence type="ECO:0000313" key="5">
    <source>
        <dbReference type="EMBL" id="SLN59166.1"/>
    </source>
</evidence>
<keyword evidence="3" id="KW-0812">Transmembrane</keyword>
<evidence type="ECO:0000256" key="1">
    <source>
        <dbReference type="ARBA" id="ARBA00006464"/>
    </source>
</evidence>
<accession>A0A1X6ZR83</accession>
<dbReference type="GO" id="GO:0000271">
    <property type="term" value="P:polysaccharide biosynthetic process"/>
    <property type="evidence" value="ECO:0007669"/>
    <property type="project" value="UniProtKB-KW"/>
</dbReference>
<dbReference type="EMBL" id="FWFX01000010">
    <property type="protein sequence ID" value="SLN59166.1"/>
    <property type="molecule type" value="Genomic_DNA"/>
</dbReference>
<dbReference type="AlphaFoldDB" id="A0A1X6ZR83"/>
<keyword evidence="3" id="KW-1133">Transmembrane helix</keyword>
<organism evidence="5 6">
    <name type="scientific">Roseovarius albus</name>
    <dbReference type="NCBI Taxonomy" id="1247867"/>
    <lineage>
        <taxon>Bacteria</taxon>
        <taxon>Pseudomonadati</taxon>
        <taxon>Pseudomonadota</taxon>
        <taxon>Alphaproteobacteria</taxon>
        <taxon>Rhodobacterales</taxon>
        <taxon>Roseobacteraceae</taxon>
        <taxon>Roseovarius</taxon>
    </lineage>
</organism>
<keyword evidence="5" id="KW-0808">Transferase</keyword>
<gene>
    <name evidence="5" type="primary">wcaJ</name>
    <name evidence="5" type="ORF">ROA7450_03058</name>
</gene>